<dbReference type="AlphaFoldDB" id="A0AAD4QZG1"/>
<dbReference type="PANTHER" id="PTHR43544">
    <property type="entry name" value="SHORT-CHAIN DEHYDROGENASE/REDUCTASE"/>
    <property type="match status" value="1"/>
</dbReference>
<evidence type="ECO:0000256" key="1">
    <source>
        <dbReference type="ARBA" id="ARBA00022857"/>
    </source>
</evidence>
<evidence type="ECO:0000313" key="4">
    <source>
        <dbReference type="EMBL" id="KAI1700070.1"/>
    </source>
</evidence>
<dbReference type="InterPro" id="IPR051468">
    <property type="entry name" value="Fungal_SecMetab_SDRs"/>
</dbReference>
<evidence type="ECO:0000313" key="5">
    <source>
        <dbReference type="Proteomes" id="UP001201812"/>
    </source>
</evidence>
<comment type="caution">
    <text evidence="4">The sequence shown here is derived from an EMBL/GenBank/DDBJ whole genome shotgun (WGS) entry which is preliminary data.</text>
</comment>
<dbReference type="PROSITE" id="PS00061">
    <property type="entry name" value="ADH_SHORT"/>
    <property type="match status" value="1"/>
</dbReference>
<evidence type="ECO:0000256" key="2">
    <source>
        <dbReference type="ARBA" id="ARBA00023002"/>
    </source>
</evidence>
<sequence>MENMATSSKLGPNIFITGANRGIGLGLVKEFAKQSDVQNIFAGCRDPNKAKELSDLQAAHPSIKIIQIDVQNDSTIKSAVTEVERILGPNSGLNVLINNAAIFGKQSGQKLSDPDRKTWLEHFDVNTVGPAIVTAAFLPLLRKASSAESASKVVNISSELASTRLLPSFGQVLYGLPEDVRGTKAIGYGNIVYGMSKAALNHYTRALACDEPSLIAISACPGWVRTDMGEEKADLSVEESTSAIVKLIAGLKHEQSGGYFSPGRKAIEFTPIDF</sequence>
<dbReference type="PRINTS" id="PR00080">
    <property type="entry name" value="SDRFAMILY"/>
</dbReference>
<keyword evidence="1" id="KW-0521">NADP</keyword>
<dbReference type="GO" id="GO:0005737">
    <property type="term" value="C:cytoplasm"/>
    <property type="evidence" value="ECO:0007669"/>
    <property type="project" value="TreeGrafter"/>
</dbReference>
<protein>
    <submittedName>
        <fullName evidence="4">Short chain dehydrogenase domain-containing protein</fullName>
    </submittedName>
</protein>
<reference evidence="4" key="1">
    <citation type="submission" date="2022-01" db="EMBL/GenBank/DDBJ databases">
        <title>Genome Sequence Resource for Two Populations of Ditylenchus destructor, the Migratory Endoparasitic Phytonematode.</title>
        <authorList>
            <person name="Zhang H."/>
            <person name="Lin R."/>
            <person name="Xie B."/>
        </authorList>
    </citation>
    <scope>NUCLEOTIDE SEQUENCE</scope>
    <source>
        <strain evidence="4">BazhouSP</strain>
    </source>
</reference>
<dbReference type="SUPFAM" id="SSF51735">
    <property type="entry name" value="NAD(P)-binding Rossmann-fold domains"/>
    <property type="match status" value="1"/>
</dbReference>
<dbReference type="Pfam" id="PF00106">
    <property type="entry name" value="adh_short"/>
    <property type="match status" value="1"/>
</dbReference>
<comment type="similarity">
    <text evidence="3">Belongs to the short-chain dehydrogenases/reductases (SDR) family.</text>
</comment>
<dbReference type="InterPro" id="IPR020904">
    <property type="entry name" value="Sc_DH/Rdtase_CS"/>
</dbReference>
<dbReference type="PRINTS" id="PR00081">
    <property type="entry name" value="GDHRDH"/>
</dbReference>
<gene>
    <name evidence="4" type="ORF">DdX_16937</name>
</gene>
<organism evidence="4 5">
    <name type="scientific">Ditylenchus destructor</name>
    <dbReference type="NCBI Taxonomy" id="166010"/>
    <lineage>
        <taxon>Eukaryota</taxon>
        <taxon>Metazoa</taxon>
        <taxon>Ecdysozoa</taxon>
        <taxon>Nematoda</taxon>
        <taxon>Chromadorea</taxon>
        <taxon>Rhabditida</taxon>
        <taxon>Tylenchina</taxon>
        <taxon>Tylenchomorpha</taxon>
        <taxon>Sphaerularioidea</taxon>
        <taxon>Anguinidae</taxon>
        <taxon>Anguininae</taxon>
        <taxon>Ditylenchus</taxon>
    </lineage>
</organism>
<keyword evidence="5" id="KW-1185">Reference proteome</keyword>
<accession>A0AAD4QZG1</accession>
<dbReference type="InterPro" id="IPR002347">
    <property type="entry name" value="SDR_fam"/>
</dbReference>
<dbReference type="InterPro" id="IPR036291">
    <property type="entry name" value="NAD(P)-bd_dom_sf"/>
</dbReference>
<dbReference type="PANTHER" id="PTHR43544:SF7">
    <property type="entry name" value="NADB-LER2"/>
    <property type="match status" value="1"/>
</dbReference>
<dbReference type="CDD" id="cd05325">
    <property type="entry name" value="carb_red_sniffer_like_SDR_c"/>
    <property type="match status" value="1"/>
</dbReference>
<keyword evidence="2" id="KW-0560">Oxidoreductase</keyword>
<name>A0AAD4QZG1_9BILA</name>
<dbReference type="GO" id="GO:0016491">
    <property type="term" value="F:oxidoreductase activity"/>
    <property type="evidence" value="ECO:0007669"/>
    <property type="project" value="UniProtKB-KW"/>
</dbReference>
<dbReference type="Gene3D" id="3.40.50.720">
    <property type="entry name" value="NAD(P)-binding Rossmann-like Domain"/>
    <property type="match status" value="1"/>
</dbReference>
<proteinExistence type="inferred from homology"/>
<dbReference type="Proteomes" id="UP001201812">
    <property type="component" value="Unassembled WGS sequence"/>
</dbReference>
<evidence type="ECO:0000256" key="3">
    <source>
        <dbReference type="RuleBase" id="RU000363"/>
    </source>
</evidence>
<dbReference type="EMBL" id="JAKKPZ010000157">
    <property type="protein sequence ID" value="KAI1700070.1"/>
    <property type="molecule type" value="Genomic_DNA"/>
</dbReference>